<keyword evidence="1" id="KW-1133">Transmembrane helix</keyword>
<dbReference type="AlphaFoldDB" id="A0A0N5ARA8"/>
<keyword evidence="2" id="KW-1185">Reference proteome</keyword>
<name>A0A0N5ARA8_9BILA</name>
<keyword evidence="1" id="KW-0472">Membrane</keyword>
<feature type="transmembrane region" description="Helical" evidence="1">
    <location>
        <begin position="12"/>
        <end position="33"/>
    </location>
</feature>
<protein>
    <submittedName>
        <fullName evidence="3">MARVEL domain-containing protein</fullName>
    </submittedName>
</protein>
<proteinExistence type="predicted"/>
<sequence length="154" mass="17438">MKLNLRASSIAVAVSYTVAAFIVTLIVCGLWEYSQHSLLHNLLCVGGLLIALLINVSVSYSLVYGVRHNMPNLMLPYIFCASFHLIFSMMAILYFLLSALDDLWTEEFNQLQSIGFLIFFVFACLAWLSSIIIVRQQRETAQKDSGEYCAFDDY</sequence>
<feature type="transmembrane region" description="Helical" evidence="1">
    <location>
        <begin position="75"/>
        <end position="96"/>
    </location>
</feature>
<feature type="transmembrane region" description="Helical" evidence="1">
    <location>
        <begin position="39"/>
        <end position="63"/>
    </location>
</feature>
<evidence type="ECO:0000256" key="1">
    <source>
        <dbReference type="SAM" id="Phobius"/>
    </source>
</evidence>
<keyword evidence="1" id="KW-0812">Transmembrane</keyword>
<dbReference type="Proteomes" id="UP000046393">
    <property type="component" value="Unplaced"/>
</dbReference>
<evidence type="ECO:0000313" key="2">
    <source>
        <dbReference type="Proteomes" id="UP000046393"/>
    </source>
</evidence>
<accession>A0A0N5ARA8</accession>
<organism evidence="2 3">
    <name type="scientific">Syphacia muris</name>
    <dbReference type="NCBI Taxonomy" id="451379"/>
    <lineage>
        <taxon>Eukaryota</taxon>
        <taxon>Metazoa</taxon>
        <taxon>Ecdysozoa</taxon>
        <taxon>Nematoda</taxon>
        <taxon>Chromadorea</taxon>
        <taxon>Rhabditida</taxon>
        <taxon>Spirurina</taxon>
        <taxon>Oxyuridomorpha</taxon>
        <taxon>Oxyuroidea</taxon>
        <taxon>Oxyuridae</taxon>
        <taxon>Syphacia</taxon>
    </lineage>
</organism>
<feature type="transmembrane region" description="Helical" evidence="1">
    <location>
        <begin position="116"/>
        <end position="134"/>
    </location>
</feature>
<evidence type="ECO:0000313" key="3">
    <source>
        <dbReference type="WBParaSite" id="SMUV_0000724901-mRNA-1"/>
    </source>
</evidence>
<dbReference type="WBParaSite" id="SMUV_0000724901-mRNA-1">
    <property type="protein sequence ID" value="SMUV_0000724901-mRNA-1"/>
    <property type="gene ID" value="SMUV_0000724901"/>
</dbReference>
<reference evidence="3" key="1">
    <citation type="submission" date="2017-02" db="UniProtKB">
        <authorList>
            <consortium name="WormBaseParasite"/>
        </authorList>
    </citation>
    <scope>IDENTIFICATION</scope>
</reference>
<dbReference type="STRING" id="451379.A0A0N5ARA8"/>